<protein>
    <submittedName>
        <fullName evidence="4">Conjugal transfer protein TraK</fullName>
    </submittedName>
</protein>
<feature type="region of interest" description="Disordered" evidence="1">
    <location>
        <begin position="292"/>
        <end position="311"/>
    </location>
</feature>
<dbReference type="Pfam" id="PF23536">
    <property type="entry name" value="TraK_C"/>
    <property type="match status" value="1"/>
</dbReference>
<dbReference type="Proteomes" id="UP000252479">
    <property type="component" value="Unassembled WGS sequence"/>
</dbReference>
<dbReference type="EMBL" id="QPGL01000004">
    <property type="protein sequence ID" value="RCS68657.1"/>
    <property type="molecule type" value="Genomic_DNA"/>
</dbReference>
<dbReference type="GeneID" id="303190668"/>
<dbReference type="AlphaFoldDB" id="A0A368LFT3"/>
<evidence type="ECO:0000313" key="4">
    <source>
        <dbReference type="EMBL" id="RCS68657.1"/>
    </source>
</evidence>
<accession>A0A368LFT3</accession>
<keyword evidence="5" id="KW-1185">Reference proteome</keyword>
<feature type="domain" description="TraK C-terminal" evidence="3">
    <location>
        <begin position="180"/>
        <end position="292"/>
    </location>
</feature>
<organism evidence="4 5">
    <name type="scientific">Vibrio casei</name>
    <dbReference type="NCBI Taxonomy" id="673372"/>
    <lineage>
        <taxon>Bacteria</taxon>
        <taxon>Pseudomonadati</taxon>
        <taxon>Pseudomonadota</taxon>
        <taxon>Gammaproteobacteria</taxon>
        <taxon>Vibrionales</taxon>
        <taxon>Vibrionaceae</taxon>
        <taxon>Vibrio</taxon>
    </lineage>
</organism>
<evidence type="ECO:0000313" key="5">
    <source>
        <dbReference type="Proteomes" id="UP000252479"/>
    </source>
</evidence>
<gene>
    <name evidence="4" type="ORF">CIK83_17235</name>
</gene>
<feature type="signal peptide" evidence="2">
    <location>
        <begin position="1"/>
        <end position="22"/>
    </location>
</feature>
<proteinExistence type="predicted"/>
<dbReference type="InterPro" id="IPR055397">
    <property type="entry name" value="TraK_C"/>
</dbReference>
<keyword evidence="2" id="KW-0732">Signal</keyword>
<sequence length="311" mass="33301">MKKIKCSLALSVALAISPSINAQDAIPVVPASVMKKASAEAKKLSVESESRANPESGYRGANVSQDAVVKMTPGVNQIIPVAIGHPNRIVTPFGNPEVVSTSLTGGSADGECGEVCIKDNVVYVATKKNHPVTMFVTEKGSESQALSLTMVPREIPPREVFLKLDGSSVVAGVQSNPKAERWERSKPYIETIRTIFRKLALGDVPQGYSMNKTPNNITPPYCDHPGMAVSFKNGQVLMGHSLTVFVGVAENNSSNALEFNEATCGDWDVAAVTTWPLKVLEPGQQTEVYVARKNTKGKAPTSKRPSLLRGK</sequence>
<comment type="caution">
    <text evidence="4">The sequence shown here is derived from an EMBL/GenBank/DDBJ whole genome shotgun (WGS) entry which is preliminary data.</text>
</comment>
<evidence type="ECO:0000256" key="2">
    <source>
        <dbReference type="SAM" id="SignalP"/>
    </source>
</evidence>
<name>A0A368LFT3_9VIBR</name>
<reference evidence="4 5" key="1">
    <citation type="journal article" date="2017" name="Elife">
        <title>Extensive horizontal gene transfer in cheese-associated bacteria.</title>
        <authorList>
            <person name="Bonham K.S."/>
            <person name="Wolfe B.E."/>
            <person name="Dutton R.J."/>
        </authorList>
    </citation>
    <scope>NUCLEOTIDE SEQUENCE [LARGE SCALE GENOMIC DNA]</scope>
    <source>
        <strain evidence="4 5">JB196</strain>
    </source>
</reference>
<dbReference type="RefSeq" id="WP_086957879.1">
    <property type="nucleotide sequence ID" value="NZ_FUKS01000002.1"/>
</dbReference>
<evidence type="ECO:0000256" key="1">
    <source>
        <dbReference type="SAM" id="MobiDB-lite"/>
    </source>
</evidence>
<evidence type="ECO:0000259" key="3">
    <source>
        <dbReference type="Pfam" id="PF23536"/>
    </source>
</evidence>
<feature type="chain" id="PRO_5016851525" evidence="2">
    <location>
        <begin position="23"/>
        <end position="311"/>
    </location>
</feature>